<sequence length="285" mass="32566">HDGAKSLHRNFQFGQNVCDMFLRTSRVSKLVLLLLAMCFFYDAFSQDCTTTAVTRKTKPANTTSAHGLARHKLCACRKYRCSCCVNFSFIRSWPALGCLNIQSLPGNLNIILSFSFNRRHLAVFPIAGSRPMPFCKQLGLGAAMGCLVIYNVRTDTPHDITICLYMELRVGVHCVATIHIDCIRKIHRHIQFIPLSSHTRKGTVLDVHVLPNDTALTILKQEFHWVRAPESESSSESDNSDSDSVSDIDTDVEEEVNFQLPLRREKFHWLKRFFWWRHLIPQSLS</sequence>
<feature type="non-terminal residue" evidence="2">
    <location>
        <position position="1"/>
    </location>
</feature>
<dbReference type="Pfam" id="PF15998">
    <property type="entry name" value="DUF4773"/>
    <property type="match status" value="1"/>
</dbReference>
<reference evidence="2" key="1">
    <citation type="submission" date="2015-11" db="EMBL/GenBank/DDBJ databases">
        <title>De novo transcriptome assembly of four potential Pierce s Disease insect vectors from Arizona vineyards.</title>
        <authorList>
            <person name="Tassone E.E."/>
        </authorList>
    </citation>
    <scope>NUCLEOTIDE SEQUENCE</scope>
</reference>
<dbReference type="AlphaFoldDB" id="A0A1B6LZ58"/>
<dbReference type="EMBL" id="GEBQ01011005">
    <property type="protein sequence ID" value="JAT28972.1"/>
    <property type="molecule type" value="Transcribed_RNA"/>
</dbReference>
<name>A0A1B6LZ58_9HEMI</name>
<gene>
    <name evidence="2" type="ORF">g.4742</name>
</gene>
<feature type="domain" description="DUF4773" evidence="1">
    <location>
        <begin position="74"/>
        <end position="184"/>
    </location>
</feature>
<dbReference type="PANTHER" id="PTHR36299">
    <property type="entry name" value="AGAP008005-PA"/>
    <property type="match status" value="1"/>
</dbReference>
<accession>A0A1B6LZ58</accession>
<dbReference type="InterPro" id="IPR031941">
    <property type="entry name" value="DUF4773"/>
</dbReference>
<evidence type="ECO:0000259" key="1">
    <source>
        <dbReference type="Pfam" id="PF15998"/>
    </source>
</evidence>
<dbReference type="PANTHER" id="PTHR36299:SF3">
    <property type="entry name" value="FI03431P"/>
    <property type="match status" value="1"/>
</dbReference>
<protein>
    <recommendedName>
        <fullName evidence="1">DUF4773 domain-containing protein</fullName>
    </recommendedName>
</protein>
<organism evidence="2">
    <name type="scientific">Graphocephala atropunctata</name>
    <dbReference type="NCBI Taxonomy" id="36148"/>
    <lineage>
        <taxon>Eukaryota</taxon>
        <taxon>Metazoa</taxon>
        <taxon>Ecdysozoa</taxon>
        <taxon>Arthropoda</taxon>
        <taxon>Hexapoda</taxon>
        <taxon>Insecta</taxon>
        <taxon>Pterygota</taxon>
        <taxon>Neoptera</taxon>
        <taxon>Paraneoptera</taxon>
        <taxon>Hemiptera</taxon>
        <taxon>Auchenorrhyncha</taxon>
        <taxon>Membracoidea</taxon>
        <taxon>Cicadellidae</taxon>
        <taxon>Cicadellinae</taxon>
        <taxon>Cicadellini</taxon>
        <taxon>Graphocephala</taxon>
    </lineage>
</organism>
<evidence type="ECO:0000313" key="2">
    <source>
        <dbReference type="EMBL" id="JAT28972.1"/>
    </source>
</evidence>
<proteinExistence type="predicted"/>
<feature type="non-terminal residue" evidence="2">
    <location>
        <position position="285"/>
    </location>
</feature>